<dbReference type="PANTHER" id="PTHR12389:SF0">
    <property type="entry name" value="E3 UBIQUITIN-PROTEIN LIGASE LISTERIN"/>
    <property type="match status" value="1"/>
</dbReference>
<dbReference type="InterPro" id="IPR054477">
    <property type="entry name" value="LTN1_E3_ligase_6th"/>
</dbReference>
<keyword evidence="9 15" id="KW-0479">Metal-binding</keyword>
<dbReference type="SUPFAM" id="SSF57850">
    <property type="entry name" value="RING/U-box"/>
    <property type="match status" value="1"/>
</dbReference>
<evidence type="ECO:0000256" key="4">
    <source>
        <dbReference type="ARBA" id="ARBA00007997"/>
    </source>
</evidence>
<keyword evidence="7" id="KW-0963">Cytoplasm</keyword>
<dbReference type="Proteomes" id="UP001648503">
    <property type="component" value="Unassembled WGS sequence"/>
</dbReference>
<comment type="subunit">
    <text evidence="15">Component of the ribosome quality control complex (RQC).</text>
</comment>
<dbReference type="Gene3D" id="3.30.40.10">
    <property type="entry name" value="Zinc/RING finger domain, C3HC4 (zinc finger)"/>
    <property type="match status" value="1"/>
</dbReference>
<dbReference type="CDD" id="cd16491">
    <property type="entry name" value="RING-CH-C4HC3_LTN1"/>
    <property type="match status" value="1"/>
</dbReference>
<comment type="subcellular location">
    <subcellularLocation>
        <location evidence="2">Cytoplasm</location>
        <location evidence="2">Cytosol</location>
    </subcellularLocation>
</comment>
<dbReference type="EMBL" id="JAFCIX010000325">
    <property type="protein sequence ID" value="KAH6594954.1"/>
    <property type="molecule type" value="Genomic_DNA"/>
</dbReference>
<evidence type="ECO:0000256" key="13">
    <source>
        <dbReference type="ARBA" id="ARBA00022833"/>
    </source>
</evidence>
<evidence type="ECO:0000259" key="17">
    <source>
        <dbReference type="PROSITE" id="PS50089"/>
    </source>
</evidence>
<keyword evidence="8 15" id="KW-0808">Transferase</keyword>
<keyword evidence="19" id="KW-1185">Reference proteome</keyword>
<evidence type="ECO:0000256" key="5">
    <source>
        <dbReference type="ARBA" id="ARBA00012483"/>
    </source>
</evidence>
<evidence type="ECO:0000256" key="7">
    <source>
        <dbReference type="ARBA" id="ARBA00022490"/>
    </source>
</evidence>
<dbReference type="Pfam" id="PF13639">
    <property type="entry name" value="zf-RING_2"/>
    <property type="match status" value="1"/>
</dbReference>
<dbReference type="InterPro" id="IPR016024">
    <property type="entry name" value="ARM-type_fold"/>
</dbReference>
<evidence type="ECO:0000256" key="15">
    <source>
        <dbReference type="RuleBase" id="RU367090"/>
    </source>
</evidence>
<dbReference type="InterPro" id="IPR054478">
    <property type="entry name" value="LTN1_UBC"/>
</dbReference>
<keyword evidence="10" id="KW-0677">Repeat</keyword>
<dbReference type="EC" id="2.3.2.27" evidence="5 15"/>
<evidence type="ECO:0000256" key="11">
    <source>
        <dbReference type="ARBA" id="ARBA00022771"/>
    </source>
</evidence>
<dbReference type="InterPro" id="IPR039804">
    <property type="entry name" value="RING-CH-C4HC3_LTN1"/>
</dbReference>
<evidence type="ECO:0000256" key="1">
    <source>
        <dbReference type="ARBA" id="ARBA00000900"/>
    </source>
</evidence>
<evidence type="ECO:0000256" key="16">
    <source>
        <dbReference type="SAM" id="MobiDB-lite"/>
    </source>
</evidence>
<dbReference type="PROSITE" id="PS50089">
    <property type="entry name" value="ZF_RING_2"/>
    <property type="match status" value="1"/>
</dbReference>
<dbReference type="Pfam" id="PF23009">
    <property type="entry name" value="UBC_like"/>
    <property type="match status" value="1"/>
</dbReference>
<dbReference type="InterPro" id="IPR011989">
    <property type="entry name" value="ARM-like"/>
</dbReference>
<comment type="function">
    <text evidence="15">E3 ubiquitin-protein ligase. Component of the ribosome quality control complex (RQC), a ribosome-associated complex that mediates ubiquitination and extraction of incompletely synthesized nascent chains for proteasomal degradation.</text>
</comment>
<evidence type="ECO:0000313" key="18">
    <source>
        <dbReference type="EMBL" id="KAH6594954.1"/>
    </source>
</evidence>
<dbReference type="SUPFAM" id="SSF48371">
    <property type="entry name" value="ARM repeat"/>
    <property type="match status" value="1"/>
</dbReference>
<dbReference type="Gene3D" id="1.25.10.10">
    <property type="entry name" value="Leucine-rich Repeat Variant"/>
    <property type="match status" value="1"/>
</dbReference>
<dbReference type="InterPro" id="IPR001841">
    <property type="entry name" value="Znf_RING"/>
</dbReference>
<feature type="region of interest" description="Disordered" evidence="16">
    <location>
        <begin position="1"/>
        <end position="27"/>
    </location>
</feature>
<dbReference type="PANTHER" id="PTHR12389">
    <property type="entry name" value="ZINC FINGER PROTEIN 294"/>
    <property type="match status" value="1"/>
</dbReference>
<dbReference type="SMART" id="SM00744">
    <property type="entry name" value="RINGv"/>
    <property type="match status" value="1"/>
</dbReference>
<evidence type="ECO:0000256" key="14">
    <source>
        <dbReference type="PROSITE-ProRule" id="PRU00175"/>
    </source>
</evidence>
<evidence type="ECO:0000256" key="12">
    <source>
        <dbReference type="ARBA" id="ARBA00022786"/>
    </source>
</evidence>
<evidence type="ECO:0000256" key="6">
    <source>
        <dbReference type="ARBA" id="ARBA00017157"/>
    </source>
</evidence>
<dbReference type="InterPro" id="IPR013083">
    <property type="entry name" value="Znf_RING/FYVE/PHD"/>
</dbReference>
<feature type="compositionally biased region" description="Polar residues" evidence="16">
    <location>
        <begin position="1"/>
        <end position="23"/>
    </location>
</feature>
<feature type="region of interest" description="Disordered" evidence="16">
    <location>
        <begin position="1523"/>
        <end position="1551"/>
    </location>
</feature>
<accession>A0ABQ8FAM4</accession>
<feature type="compositionally biased region" description="Polar residues" evidence="16">
    <location>
        <begin position="1530"/>
        <end position="1547"/>
    </location>
</feature>
<comment type="pathway">
    <text evidence="3 15">Protein modification; protein ubiquitination.</text>
</comment>
<dbReference type="InterPro" id="IPR054476">
    <property type="entry name" value="Ltn1_N"/>
</dbReference>
<evidence type="ECO:0000256" key="3">
    <source>
        <dbReference type="ARBA" id="ARBA00004906"/>
    </source>
</evidence>
<comment type="similarity">
    <text evidence="4 15">Belongs to the LTN1 family.</text>
</comment>
<keyword evidence="12 15" id="KW-0833">Ubl conjugation pathway</keyword>
<reference evidence="18 19" key="1">
    <citation type="submission" date="2021-02" db="EMBL/GenBank/DDBJ databases">
        <title>Variation within the Batrachochytrium salamandrivorans European outbreak.</title>
        <authorList>
            <person name="Kelly M."/>
            <person name="Pasmans F."/>
            <person name="Shea T.P."/>
            <person name="Munoz J.F."/>
            <person name="Carranza S."/>
            <person name="Cuomo C.A."/>
            <person name="Martel A."/>
        </authorList>
    </citation>
    <scope>NUCLEOTIDE SEQUENCE [LARGE SCALE GENOMIC DNA]</scope>
    <source>
        <strain evidence="18 19">AMFP18/2</strain>
    </source>
</reference>
<name>A0ABQ8FAM4_9FUNG</name>
<dbReference type="Pfam" id="PF22999">
    <property type="entry name" value="LTN1_E3_ligase_6th"/>
    <property type="match status" value="1"/>
</dbReference>
<evidence type="ECO:0000256" key="10">
    <source>
        <dbReference type="ARBA" id="ARBA00022737"/>
    </source>
</evidence>
<feature type="domain" description="RING-type" evidence="17">
    <location>
        <begin position="1818"/>
        <end position="1865"/>
    </location>
</feature>
<organism evidence="18 19">
    <name type="scientific">Batrachochytrium salamandrivorans</name>
    <dbReference type="NCBI Taxonomy" id="1357716"/>
    <lineage>
        <taxon>Eukaryota</taxon>
        <taxon>Fungi</taxon>
        <taxon>Fungi incertae sedis</taxon>
        <taxon>Chytridiomycota</taxon>
        <taxon>Chytridiomycota incertae sedis</taxon>
        <taxon>Chytridiomycetes</taxon>
        <taxon>Rhizophydiales</taxon>
        <taxon>Rhizophydiales incertae sedis</taxon>
        <taxon>Batrachochytrium</taxon>
    </lineage>
</organism>
<evidence type="ECO:0000256" key="8">
    <source>
        <dbReference type="ARBA" id="ARBA00022679"/>
    </source>
</evidence>
<gene>
    <name evidence="18" type="ORF">BASA50_006216</name>
</gene>
<evidence type="ECO:0000256" key="2">
    <source>
        <dbReference type="ARBA" id="ARBA00004514"/>
    </source>
</evidence>
<protein>
    <recommendedName>
        <fullName evidence="6 15">E3 ubiquitin-protein ligase listerin</fullName>
        <ecNumber evidence="5 15">2.3.2.27</ecNumber>
    </recommendedName>
    <alternativeName>
        <fullName evidence="15">RING-type E3 ubiquitin transferase listerin</fullName>
    </alternativeName>
</protein>
<dbReference type="Pfam" id="PF22958">
    <property type="entry name" value="Ltn1_1st"/>
    <property type="match status" value="1"/>
</dbReference>
<comment type="catalytic activity">
    <reaction evidence="1 15">
        <text>S-ubiquitinyl-[E2 ubiquitin-conjugating enzyme]-L-cysteine + [acceptor protein]-L-lysine = [E2 ubiquitin-conjugating enzyme]-L-cysteine + N(6)-ubiquitinyl-[acceptor protein]-L-lysine.</text>
        <dbReference type="EC" id="2.3.2.27"/>
    </reaction>
</comment>
<keyword evidence="11 14" id="KW-0863">Zinc-finger</keyword>
<comment type="caution">
    <text evidence="18">The sequence shown here is derived from an EMBL/GenBank/DDBJ whole genome shotgun (WGS) entry which is preliminary data.</text>
</comment>
<keyword evidence="13 15" id="KW-0862">Zinc</keyword>
<sequence>MGLESTTSKSSSKQPRNKTNQTPAASSRAASALQATVFATSSVHGTDAIGTPPIRLAFGQAHLASMSGSSIYSSDSDQSQTFQPYANTQTLHTDLKVIIKKLAKRDSITRIRALDECTLFVSQHPPADLLDFLPSWPSIYGKFAIDSDRRVREATARLHAALVKLLQKQLAPVLKDIIGPWLISQTDSSREVVSLSKESFQNTFPNKLENVLQHCQTSLLAYVQSNILEQTPESMSDLRFSTPEDMVSKYSRAVSGSFDIISTLISTLSADKREAASKNYIDLFDNPKVWEFSSYNEPKIRHSCYMFIAACIDSSPDILEERLGMISTSFLGKAFSEKSPWNHAQLWDTIIKLLGKFPNAWDLASSKKKLADKLAIFLNNGAYGGAESTYPWLVSLLGCIHESILSDNNYAFYTNFFDAFWKGLEKINQPFAVVLVSNYLDCIAFVLSKFTLSEKEAPSFLTKDATLRPILHLLFPARFPVVRYKFKADDMEPIIVAFFVKIWSGTSVSDREKALLKANLITLLKSGIDVERVPVESVSDETAVTVPPSTISSPPLESDQDVFCNRLSSFLAACNTQSQATDNVDIVGFNLFISSVASTVFDHTLAILSRAPSSASHVALLSRLVAEFPMLLISSQNTATMGPMFEYLSAPAMEIISSTPNSPCSIALLNTVTDIFAYCRASKEVDLKKHVQILWNNLMTTIFSVSDIKDRFKLLHVVCTKFGETGFPESIDTGFDPLDELVIDTVSCGNPSQSPDSAKCIGLLLRVAPNSGILSSSAVHKVLASIKSTLLSCTSEYLLVADKHSHSVSVDFAHRLLFSLQILSVALLPLSLLDFKESHHLFELVPFVFMAVLDLGIFFPASIATISWESSQLDAKMDESEMIHGIRDCAKSLWEAMATIIERTDDEATHSALDMWMDQWLVSFSDLRHCGSPSDFVLEIKTLLGLMSGPKMQSARLQIIRCALQSQDVWVDMSSPFAVMDDRLAIKDPFYHAISVVDPITDDHSSRDSTSMSDTPISYDHDGLCRYARMVLFVIGLLKDNVVEITSEYTWIWVELLRFAIISDHLFFLRNVRTDPMLWNADCGIASRHLADEVRVLIAEEMEISPYSLSEYAEAVTFGLKSSMSALDTPMIFVKALECALCEDTQLMSDATRFSYVASFQEISHSIFTKYLESEDDTTMWMDVYSNLVKKQEGHRPCTIAMRVSLGPLLRQVKSVTDAVKTAVDAICKYDRKMIQNVDDEFKVYKHALYLNALVVPTTTNSPLQKSSLITAKFSERLLRCIRTWFNSAIPSAKEILKARAEQAKSQSSCSSSSIATDLNLAVVDPIGSHRLQTLFYATVTQLQLVLIHAAPPGIAMTKFLVDLVHYRLEGLARQSVSSTSLSPSECVLLYHTLLLWQGISAIASTDQLEWVEMADIDWSISRTCLRLLVAISSGYSHTGEDMDGDLRDPMVQIQHLLCECVANLEYGKEDTISATTPDMIRPMMFAHDTVVQLTAWRMMHQYTAHTVCTRSLLVEMALLRPPSQDPSEELSSTDIATASNESSGSAHGNAEIHSDQLPATLIAGLSRTITTEHSYLSLGYLISWMIAFDNFENATFQLKLGYITQLRSLDLVPRLLEFCFGVLGVGVSGQLPFNLTSWDFQSFEMEGYDAESENSLQLLSAHVYWRAIRTAPSLVRIWWSECKNRQLSLAVESFTKQYYSPRLVEEELKSAEGYDTQDTTDLTVRVSVWTSEVTASYTIEDAVLELVISLPKSFPLRLPQVGSGKGGGKAAGINEARWRAWVLSVSSVMAAQSGSVVDALTVFKKNISMHFDGIEDCAVCYSVVSAIDRALPNKQCKTCKNMFHGSCLYKWFKSSGQNTCPLCRQPF</sequence>
<evidence type="ECO:0000313" key="19">
    <source>
        <dbReference type="Proteomes" id="UP001648503"/>
    </source>
</evidence>
<proteinExistence type="inferred from homology"/>
<dbReference type="InterPro" id="IPR011016">
    <property type="entry name" value="Znf_RING-CH"/>
</dbReference>
<evidence type="ECO:0000256" key="9">
    <source>
        <dbReference type="ARBA" id="ARBA00022723"/>
    </source>
</evidence>
<dbReference type="InterPro" id="IPR039795">
    <property type="entry name" value="LTN1/Rkr1"/>
</dbReference>